<gene>
    <name evidence="2" type="ordered locus">Arch_1651</name>
</gene>
<evidence type="ECO:0000256" key="1">
    <source>
        <dbReference type="SAM" id="Phobius"/>
    </source>
</evidence>
<dbReference type="Proteomes" id="UP000000376">
    <property type="component" value="Chromosome"/>
</dbReference>
<keyword evidence="1" id="KW-1133">Transmembrane helix</keyword>
<protein>
    <submittedName>
        <fullName evidence="2">Uncharacterized protein</fullName>
    </submittedName>
</protein>
<name>D7BL07_ARCHD</name>
<evidence type="ECO:0000313" key="2">
    <source>
        <dbReference type="EMBL" id="ADH93337.1"/>
    </source>
</evidence>
<keyword evidence="3" id="KW-1185">Reference proteome</keyword>
<keyword evidence="1" id="KW-0812">Transmembrane</keyword>
<dbReference type="AlphaFoldDB" id="D7BL07"/>
<reference evidence="2 3" key="1">
    <citation type="journal article" date="2010" name="Stand. Genomic Sci.">
        <title>Complete genome sequence of Arcanobacterium haemolyticum type strain (11018).</title>
        <authorList>
            <person name="Yasawong M."/>
            <person name="Teshima H."/>
            <person name="Lapidus A."/>
            <person name="Nolan M."/>
            <person name="Lucas S."/>
            <person name="Glavina Del Rio T."/>
            <person name="Tice H."/>
            <person name="Cheng J."/>
            <person name="Bruce D."/>
            <person name="Detter C."/>
            <person name="Tapia R."/>
            <person name="Han C."/>
            <person name="Goodwin L."/>
            <person name="Pitluck S."/>
            <person name="Liolios K."/>
            <person name="Ivanova N."/>
            <person name="Mavromatis K."/>
            <person name="Mikhailova N."/>
            <person name="Pati A."/>
            <person name="Chen A."/>
            <person name="Palaniappan K."/>
            <person name="Land M."/>
            <person name="Hauser L."/>
            <person name="Chang Y."/>
            <person name="Jeffries C."/>
            <person name="Rohde M."/>
            <person name="Sikorski J."/>
            <person name="Pukall R."/>
            <person name="Goker M."/>
            <person name="Woyke T."/>
            <person name="Bristow J."/>
            <person name="Eisen J."/>
            <person name="Markowitz V."/>
            <person name="Hugenholtz P."/>
            <person name="Kyrpides N."/>
            <person name="Klenk H."/>
        </authorList>
    </citation>
    <scope>NUCLEOTIDE SEQUENCE [LARGE SCALE GENOMIC DNA]</scope>
    <source>
        <strain evidence="3">ATCC 9345 / DSM 20595 / CCUG 17215 / LMG 16163 / NBRC 15585 / NCTC 8452 / 11018</strain>
    </source>
</reference>
<keyword evidence="1" id="KW-0472">Membrane</keyword>
<proteinExistence type="predicted"/>
<dbReference type="EMBL" id="CP002045">
    <property type="protein sequence ID" value="ADH93337.1"/>
    <property type="molecule type" value="Genomic_DNA"/>
</dbReference>
<dbReference type="HOGENOM" id="CLU_1881446_0_0_11"/>
<sequence>MNKFKDDFKRSLDSATNDKESRVEKASYDLLNVLDNINQDELSTTQFDTFASIVAQLKKAREDFDNGYTKTCAEVNEGVRSLKKQNRQRKIAELTLLIIGLYAFVIHYALALVLIGAALAIRHFGKNIYLKDLSN</sequence>
<dbReference type="KEGG" id="ahe:Arch_1651"/>
<dbReference type="RefSeq" id="WP_013170823.1">
    <property type="nucleotide sequence ID" value="NC_014218.1"/>
</dbReference>
<feature type="transmembrane region" description="Helical" evidence="1">
    <location>
        <begin position="94"/>
        <end position="121"/>
    </location>
</feature>
<organism evidence="2 3">
    <name type="scientific">Arcanobacterium haemolyticum (strain ATCC 9345 / DSM 20595 / CCM 5947 / CCUG 17215 / LMG 16163 / NBRC 15585 / NCTC 8452 / 11018)</name>
    <dbReference type="NCBI Taxonomy" id="644284"/>
    <lineage>
        <taxon>Bacteria</taxon>
        <taxon>Bacillati</taxon>
        <taxon>Actinomycetota</taxon>
        <taxon>Actinomycetes</taxon>
        <taxon>Actinomycetales</taxon>
        <taxon>Actinomycetaceae</taxon>
        <taxon>Arcanobacterium</taxon>
    </lineage>
</organism>
<evidence type="ECO:0000313" key="3">
    <source>
        <dbReference type="Proteomes" id="UP000000376"/>
    </source>
</evidence>
<accession>D7BL07</accession>